<organism evidence="1">
    <name type="scientific">Chaetoceros debilis</name>
    <dbReference type="NCBI Taxonomy" id="122233"/>
    <lineage>
        <taxon>Eukaryota</taxon>
        <taxon>Sar</taxon>
        <taxon>Stramenopiles</taxon>
        <taxon>Ochrophyta</taxon>
        <taxon>Bacillariophyta</taxon>
        <taxon>Coscinodiscophyceae</taxon>
        <taxon>Chaetocerotophycidae</taxon>
        <taxon>Chaetocerotales</taxon>
        <taxon>Chaetocerotaceae</taxon>
        <taxon>Chaetoceros</taxon>
    </lineage>
</organism>
<dbReference type="EMBL" id="HBIO01004957">
    <property type="protein sequence ID" value="CAE0458612.1"/>
    <property type="molecule type" value="Transcribed_RNA"/>
</dbReference>
<gene>
    <name evidence="1" type="ORF">CDEB00056_LOCUS3453</name>
</gene>
<sequence>MSLGDRPHIHIDPPTNEKIRSFLRKLNIVIFTCTYYQTTEDLRFHQCLETLQSKYGANSVPVVVVDGSPPEVHEVLKNSTGAIVRKETGNCGKGKGGALREAAQVAASLPGVDENTWLCWQEAEKSHMMQCWARNVFLNIDSKSDDNEEKSGSKVEDSDDIITPFRDVTCFQRSYPIEQYHSESYGNYYLNCVMNEALTKCRPDMQSSGTGSSSKDLSLSIDWHFGPFAFRRKLLHLWMEYKGTSYDAQLIPIVHALRKGHKVNARIHVPFELDSRMKDQEEGDIDFIEKRLHQLNGLDPMVKKSWSDEFYC</sequence>
<name>A0A7S3PXQ2_9STRA</name>
<accession>A0A7S3PXQ2</accession>
<dbReference type="AlphaFoldDB" id="A0A7S3PXQ2"/>
<reference evidence="1" key="1">
    <citation type="submission" date="2021-01" db="EMBL/GenBank/DDBJ databases">
        <authorList>
            <person name="Corre E."/>
            <person name="Pelletier E."/>
            <person name="Niang G."/>
            <person name="Scheremetjew M."/>
            <person name="Finn R."/>
            <person name="Kale V."/>
            <person name="Holt S."/>
            <person name="Cochrane G."/>
            <person name="Meng A."/>
            <person name="Brown T."/>
            <person name="Cohen L."/>
        </authorList>
    </citation>
    <scope>NUCLEOTIDE SEQUENCE</scope>
    <source>
        <strain evidence="1">MM31A-1</strain>
    </source>
</reference>
<proteinExistence type="predicted"/>
<evidence type="ECO:0000313" key="1">
    <source>
        <dbReference type="EMBL" id="CAE0458612.1"/>
    </source>
</evidence>
<protein>
    <recommendedName>
        <fullName evidence="2">Glycosyltransferase 2-like domain-containing protein</fullName>
    </recommendedName>
</protein>
<evidence type="ECO:0008006" key="2">
    <source>
        <dbReference type="Google" id="ProtNLM"/>
    </source>
</evidence>